<feature type="signal peptide" evidence="12">
    <location>
        <begin position="1"/>
        <end position="20"/>
    </location>
</feature>
<dbReference type="PANTHER" id="PTHR18929">
    <property type="entry name" value="PROTEIN DISULFIDE ISOMERASE"/>
    <property type="match status" value="1"/>
</dbReference>
<evidence type="ECO:0000256" key="9">
    <source>
        <dbReference type="ARBA" id="ARBA00023235"/>
    </source>
</evidence>
<reference evidence="14" key="1">
    <citation type="submission" date="2021-09" db="EMBL/GenBank/DDBJ databases">
        <authorList>
            <consortium name="AG Swart"/>
            <person name="Singh M."/>
            <person name="Singh A."/>
            <person name="Seah K."/>
            <person name="Emmerich C."/>
        </authorList>
    </citation>
    <scope>NUCLEOTIDE SEQUENCE</scope>
    <source>
        <strain evidence="14">ATCC30299</strain>
    </source>
</reference>
<dbReference type="PROSITE" id="PS00194">
    <property type="entry name" value="THIOREDOXIN_1"/>
    <property type="match status" value="1"/>
</dbReference>
<evidence type="ECO:0000256" key="7">
    <source>
        <dbReference type="ARBA" id="ARBA00022824"/>
    </source>
</evidence>
<comment type="subcellular location">
    <subcellularLocation>
        <location evidence="2">Endoplasmic reticulum lumen</location>
    </subcellularLocation>
</comment>
<accession>A0AAU9IA49</accession>
<feature type="chain" id="PRO_5043627998" description="protein disulfide-isomerase" evidence="12">
    <location>
        <begin position="21"/>
        <end position="138"/>
    </location>
</feature>
<dbReference type="SUPFAM" id="SSF52833">
    <property type="entry name" value="Thioredoxin-like"/>
    <property type="match status" value="1"/>
</dbReference>
<dbReference type="GO" id="GO:0003756">
    <property type="term" value="F:protein disulfide isomerase activity"/>
    <property type="evidence" value="ECO:0007669"/>
    <property type="project" value="UniProtKB-EC"/>
</dbReference>
<dbReference type="InterPro" id="IPR013766">
    <property type="entry name" value="Thioredoxin_domain"/>
</dbReference>
<comment type="similarity">
    <text evidence="3 11">Belongs to the protein disulfide isomerase family.</text>
</comment>
<keyword evidence="5 12" id="KW-0732">Signal</keyword>
<dbReference type="NCBIfam" id="TIGR01126">
    <property type="entry name" value="pdi_dom"/>
    <property type="match status" value="1"/>
</dbReference>
<dbReference type="PRINTS" id="PR00421">
    <property type="entry name" value="THIOREDOXIN"/>
</dbReference>
<gene>
    <name evidence="14" type="ORF">BSTOLATCC_MIC3601</name>
</gene>
<dbReference type="AlphaFoldDB" id="A0AAU9IA49"/>
<dbReference type="EMBL" id="CAJZBQ010000004">
    <property type="protein sequence ID" value="CAG9311311.1"/>
    <property type="molecule type" value="Genomic_DNA"/>
</dbReference>
<evidence type="ECO:0000256" key="11">
    <source>
        <dbReference type="RuleBase" id="RU004208"/>
    </source>
</evidence>
<keyword evidence="7" id="KW-0256">Endoplasmic reticulum</keyword>
<dbReference type="Proteomes" id="UP001162131">
    <property type="component" value="Unassembled WGS sequence"/>
</dbReference>
<keyword evidence="6" id="KW-0677">Repeat</keyword>
<dbReference type="InterPro" id="IPR005788">
    <property type="entry name" value="PDI_thioredoxin-like_dom"/>
</dbReference>
<evidence type="ECO:0000256" key="5">
    <source>
        <dbReference type="ARBA" id="ARBA00022729"/>
    </source>
</evidence>
<dbReference type="EC" id="5.3.4.1" evidence="4"/>
<proteinExistence type="inferred from homology"/>
<dbReference type="Pfam" id="PF00085">
    <property type="entry name" value="Thioredoxin"/>
    <property type="match status" value="1"/>
</dbReference>
<dbReference type="InterPro" id="IPR017937">
    <property type="entry name" value="Thioredoxin_CS"/>
</dbReference>
<evidence type="ECO:0000256" key="6">
    <source>
        <dbReference type="ARBA" id="ARBA00022737"/>
    </source>
</evidence>
<dbReference type="FunFam" id="3.40.30.10:FF:000023">
    <property type="entry name" value="Protein disulfide-isomerase"/>
    <property type="match status" value="1"/>
</dbReference>
<keyword evidence="9" id="KW-0413">Isomerase</keyword>
<evidence type="ECO:0000259" key="13">
    <source>
        <dbReference type="PROSITE" id="PS51352"/>
    </source>
</evidence>
<dbReference type="Gene3D" id="3.40.30.10">
    <property type="entry name" value="Glutaredoxin"/>
    <property type="match status" value="1"/>
</dbReference>
<dbReference type="GO" id="GO:0006457">
    <property type="term" value="P:protein folding"/>
    <property type="evidence" value="ECO:0007669"/>
    <property type="project" value="TreeGrafter"/>
</dbReference>
<sequence length="138" mass="15048">MAIKTISLLALLSIAFLASADEGSGVLVLTDATVDKAIADNQNILVEFYAPWCGHCKRLAPEYDRAATLLKERGSKVAIAKVDATVEQQAASSRQIRGYPTLIFYQNGRELEKYEGARTAEAIADYLQAKAGEKRVEL</sequence>
<evidence type="ECO:0000256" key="8">
    <source>
        <dbReference type="ARBA" id="ARBA00023157"/>
    </source>
</evidence>
<name>A0AAU9IA49_9CILI</name>
<evidence type="ECO:0000256" key="3">
    <source>
        <dbReference type="ARBA" id="ARBA00006347"/>
    </source>
</evidence>
<keyword evidence="10" id="KW-0676">Redox-active center</keyword>
<keyword evidence="15" id="KW-1185">Reference proteome</keyword>
<keyword evidence="8" id="KW-1015">Disulfide bond</keyword>
<comment type="catalytic activity">
    <reaction evidence="1">
        <text>Catalyzes the rearrangement of -S-S- bonds in proteins.</text>
        <dbReference type="EC" id="5.3.4.1"/>
    </reaction>
</comment>
<dbReference type="GO" id="GO:0034976">
    <property type="term" value="P:response to endoplasmic reticulum stress"/>
    <property type="evidence" value="ECO:0007669"/>
    <property type="project" value="TreeGrafter"/>
</dbReference>
<evidence type="ECO:0000256" key="10">
    <source>
        <dbReference type="ARBA" id="ARBA00023284"/>
    </source>
</evidence>
<evidence type="ECO:0000256" key="2">
    <source>
        <dbReference type="ARBA" id="ARBA00004319"/>
    </source>
</evidence>
<evidence type="ECO:0000313" key="14">
    <source>
        <dbReference type="EMBL" id="CAG9311311.1"/>
    </source>
</evidence>
<evidence type="ECO:0000256" key="1">
    <source>
        <dbReference type="ARBA" id="ARBA00001182"/>
    </source>
</evidence>
<evidence type="ECO:0000256" key="12">
    <source>
        <dbReference type="SAM" id="SignalP"/>
    </source>
</evidence>
<dbReference type="CDD" id="cd02961">
    <property type="entry name" value="PDI_a_family"/>
    <property type="match status" value="1"/>
</dbReference>
<evidence type="ECO:0000313" key="15">
    <source>
        <dbReference type="Proteomes" id="UP001162131"/>
    </source>
</evidence>
<dbReference type="GO" id="GO:0005788">
    <property type="term" value="C:endoplasmic reticulum lumen"/>
    <property type="evidence" value="ECO:0007669"/>
    <property type="project" value="UniProtKB-SubCell"/>
</dbReference>
<dbReference type="InterPro" id="IPR036249">
    <property type="entry name" value="Thioredoxin-like_sf"/>
</dbReference>
<evidence type="ECO:0000256" key="4">
    <source>
        <dbReference type="ARBA" id="ARBA00012723"/>
    </source>
</evidence>
<feature type="domain" description="Thioredoxin" evidence="13">
    <location>
        <begin position="7"/>
        <end position="132"/>
    </location>
</feature>
<comment type="caution">
    <text evidence="14">The sequence shown here is derived from an EMBL/GenBank/DDBJ whole genome shotgun (WGS) entry which is preliminary data.</text>
</comment>
<protein>
    <recommendedName>
        <fullName evidence="4">protein disulfide-isomerase</fullName>
        <ecNumber evidence="4">5.3.4.1</ecNumber>
    </recommendedName>
</protein>
<organism evidence="14 15">
    <name type="scientific">Blepharisma stoltei</name>
    <dbReference type="NCBI Taxonomy" id="1481888"/>
    <lineage>
        <taxon>Eukaryota</taxon>
        <taxon>Sar</taxon>
        <taxon>Alveolata</taxon>
        <taxon>Ciliophora</taxon>
        <taxon>Postciliodesmatophora</taxon>
        <taxon>Heterotrichea</taxon>
        <taxon>Heterotrichida</taxon>
        <taxon>Blepharismidae</taxon>
        <taxon>Blepharisma</taxon>
    </lineage>
</organism>
<dbReference type="PROSITE" id="PS51352">
    <property type="entry name" value="THIOREDOXIN_2"/>
    <property type="match status" value="1"/>
</dbReference>